<dbReference type="GO" id="GO:0022857">
    <property type="term" value="F:transmembrane transporter activity"/>
    <property type="evidence" value="ECO:0007669"/>
    <property type="project" value="InterPro"/>
</dbReference>
<keyword evidence="3 5" id="KW-1133">Transmembrane helix</keyword>
<comment type="subcellular location">
    <subcellularLocation>
        <location evidence="1">Cell membrane</location>
        <topology evidence="1">Multi-pass membrane protein</topology>
    </subcellularLocation>
</comment>
<dbReference type="RefSeq" id="WP_166173017.1">
    <property type="nucleotide sequence ID" value="NZ_CP045119.1"/>
</dbReference>
<dbReference type="Gene3D" id="1.20.1250.20">
    <property type="entry name" value="MFS general substrate transporter like domains"/>
    <property type="match status" value="2"/>
</dbReference>
<sequence>MGASRRLGFAGFVATAVTFGPARNGYGLFLPEIREEFGLSTQMLGFIASGLYVGYLAALLAVGLLAARNGPRLPVTIGLLSAGVGMALVAFSHSVTVLAAGVVIAGTAAGWSWAPYNDTVGRTVPAASGDRVLSVISTGTTLGVAVAGLAALAATTHGLPWRTAWFGFAAGALAAAVSNAALLPRGTGFPGNGRAVDRPGLRWFWRPASAPLFVVAFCFGVVNAVYWSFAVDAVSGATGPPAVTGPLLYATLGTSGFAGLLTGDTVARFGLRRTLCVTLVCVGIAAGLLGLAPALLPAVMASAVLFGAGTMFMSALLSLWSSAAFRERPSSGFSAALLFFGGGGVVGPALVGATVGESGLRPAFAFMAALSVATAFIRPKRRVRGPEPREY</sequence>
<feature type="transmembrane region" description="Helical" evidence="5">
    <location>
        <begin position="164"/>
        <end position="183"/>
    </location>
</feature>
<name>A0A6G8Q508_9ACTN</name>
<feature type="transmembrane region" description="Helical" evidence="5">
    <location>
        <begin position="204"/>
        <end position="227"/>
    </location>
</feature>
<feature type="transmembrane region" description="Helical" evidence="5">
    <location>
        <begin position="247"/>
        <end position="267"/>
    </location>
</feature>
<keyword evidence="2 5" id="KW-0812">Transmembrane</keyword>
<feature type="transmembrane region" description="Helical" evidence="5">
    <location>
        <begin position="73"/>
        <end position="91"/>
    </location>
</feature>
<dbReference type="KEGG" id="rub:GBA63_02040"/>
<evidence type="ECO:0000313" key="7">
    <source>
        <dbReference type="EMBL" id="QIN81540.1"/>
    </source>
</evidence>
<dbReference type="GO" id="GO:0005886">
    <property type="term" value="C:plasma membrane"/>
    <property type="evidence" value="ECO:0007669"/>
    <property type="project" value="UniProtKB-SubCell"/>
</dbReference>
<dbReference type="PANTHER" id="PTHR23537:SF1">
    <property type="entry name" value="SUGAR TRANSPORTER"/>
    <property type="match status" value="1"/>
</dbReference>
<dbReference type="InterPro" id="IPR011701">
    <property type="entry name" value="MFS"/>
</dbReference>
<evidence type="ECO:0000259" key="6">
    <source>
        <dbReference type="PROSITE" id="PS50850"/>
    </source>
</evidence>
<feature type="transmembrane region" description="Helical" evidence="5">
    <location>
        <begin position="298"/>
        <end position="320"/>
    </location>
</feature>
<dbReference type="AlphaFoldDB" id="A0A6G8Q508"/>
<feature type="transmembrane region" description="Helical" evidence="5">
    <location>
        <begin position="132"/>
        <end position="152"/>
    </location>
</feature>
<dbReference type="PROSITE" id="PS50850">
    <property type="entry name" value="MFS"/>
    <property type="match status" value="1"/>
</dbReference>
<feature type="transmembrane region" description="Helical" evidence="5">
    <location>
        <begin position="43"/>
        <end position="66"/>
    </location>
</feature>
<feature type="domain" description="Major facilitator superfamily (MFS) profile" evidence="6">
    <location>
        <begin position="1"/>
        <end position="382"/>
    </location>
</feature>
<organism evidence="7 8">
    <name type="scientific">Rubrobacter tropicus</name>
    <dbReference type="NCBI Taxonomy" id="2653851"/>
    <lineage>
        <taxon>Bacteria</taxon>
        <taxon>Bacillati</taxon>
        <taxon>Actinomycetota</taxon>
        <taxon>Rubrobacteria</taxon>
        <taxon>Rubrobacterales</taxon>
        <taxon>Rubrobacteraceae</taxon>
        <taxon>Rubrobacter</taxon>
    </lineage>
</organism>
<dbReference type="InterPro" id="IPR010645">
    <property type="entry name" value="MFS_4"/>
</dbReference>
<gene>
    <name evidence="7" type="ORF">GBA63_02040</name>
</gene>
<dbReference type="Proteomes" id="UP000501452">
    <property type="component" value="Chromosome"/>
</dbReference>
<keyword evidence="8" id="KW-1185">Reference proteome</keyword>
<accession>A0A6G8Q508</accession>
<protein>
    <submittedName>
        <fullName evidence="7">MFS transporter</fullName>
    </submittedName>
</protein>
<evidence type="ECO:0000256" key="3">
    <source>
        <dbReference type="ARBA" id="ARBA00022989"/>
    </source>
</evidence>
<proteinExistence type="predicted"/>
<reference evidence="7 8" key="1">
    <citation type="submission" date="2019-10" db="EMBL/GenBank/DDBJ databases">
        <title>Rubrobacter sp nov SCSIO 52090 isolated from a deep-sea sediment in the South China Sea.</title>
        <authorList>
            <person name="Chen R.W."/>
        </authorList>
    </citation>
    <scope>NUCLEOTIDE SEQUENCE [LARGE SCALE GENOMIC DNA]</scope>
    <source>
        <strain evidence="7 8">SCSIO 52909</strain>
    </source>
</reference>
<evidence type="ECO:0000256" key="5">
    <source>
        <dbReference type="SAM" id="Phobius"/>
    </source>
</evidence>
<feature type="transmembrane region" description="Helical" evidence="5">
    <location>
        <begin position="359"/>
        <end position="377"/>
    </location>
</feature>
<dbReference type="InterPro" id="IPR020846">
    <property type="entry name" value="MFS_dom"/>
</dbReference>
<dbReference type="SUPFAM" id="SSF103473">
    <property type="entry name" value="MFS general substrate transporter"/>
    <property type="match status" value="1"/>
</dbReference>
<dbReference type="EMBL" id="CP045119">
    <property type="protein sequence ID" value="QIN81540.1"/>
    <property type="molecule type" value="Genomic_DNA"/>
</dbReference>
<dbReference type="PANTHER" id="PTHR23537">
    <property type="match status" value="1"/>
</dbReference>
<evidence type="ECO:0000256" key="4">
    <source>
        <dbReference type="ARBA" id="ARBA00023136"/>
    </source>
</evidence>
<evidence type="ECO:0000313" key="8">
    <source>
        <dbReference type="Proteomes" id="UP000501452"/>
    </source>
</evidence>
<dbReference type="InterPro" id="IPR036259">
    <property type="entry name" value="MFS_trans_sf"/>
</dbReference>
<feature type="transmembrane region" description="Helical" evidence="5">
    <location>
        <begin position="332"/>
        <end position="353"/>
    </location>
</feature>
<evidence type="ECO:0000256" key="2">
    <source>
        <dbReference type="ARBA" id="ARBA00022692"/>
    </source>
</evidence>
<feature type="transmembrane region" description="Helical" evidence="5">
    <location>
        <begin position="97"/>
        <end position="116"/>
    </location>
</feature>
<dbReference type="Pfam" id="PF07690">
    <property type="entry name" value="MFS_1"/>
    <property type="match status" value="1"/>
</dbReference>
<evidence type="ECO:0000256" key="1">
    <source>
        <dbReference type="ARBA" id="ARBA00004651"/>
    </source>
</evidence>
<keyword evidence="4 5" id="KW-0472">Membrane</keyword>
<feature type="transmembrane region" description="Helical" evidence="5">
    <location>
        <begin position="274"/>
        <end position="292"/>
    </location>
</feature>